<keyword evidence="3" id="KW-0597">Phosphoprotein</keyword>
<evidence type="ECO:0000256" key="6">
    <source>
        <dbReference type="ARBA" id="ARBA00022777"/>
    </source>
</evidence>
<sequence length="799" mass="92780">MEALLEKVDEYILTADYDGKINFANSKFLDKFKYKECELYKLNINEILTNNSLEIDKIPIDKNGINKELEFITKNDKKIKLDSKLFIDEFKSKKCLFIVSKDINDSILTKEYMELLLDNLYLGTYIKDDSGKYIYANKTLANFLGKTQEEMIGRYDHEIFPSNISDSFIKMDKVVKESKVAKLYDEEININGKDRWYEHYKSPIYDENNNLKYIMGISKDIQLQKIVKDNIFKKYSKVIDENNNSNFDIYNTLNDISNNIIESTNAKGLNINLYNKDTLEFETSIKLKNAAKVLARVDKIKISKDNEKAILDGKTFRGLKGINKLITKTDIEEIDVDMESRDGIKYACVYPMIVKNELIGTLAMSYSEKEAPKYNQDTLFEEIAERLAMLIKNYRLSTELKLENQKRKELEEELSLYLDVSVDLKSIANIDGYAIKVNDSWERILGWSEEEIKTMHYSDFIHPDDIDILENLYDPDCIEEEIKHLAIRFLCKDSSYRWIELSSKYVKDKNIFIFTGIDITKRKEVEEEKKKLEEAIQLESIRNEFLGNISHEFKTPLNIILGIVQLINKNIDLDNINKENLIRHVGIMKQNSYRLLRLVNNLIDISRIDIGYYNLQLSNYDMVKVIKDITLSISEYVKHKKINLSFNTDLEEVILACDADKMERVMLNLLSNAIKYTDDNGDIHVSLNKVNEDIVVSVKDNGVGIPKDKLKIIFDRFGQVNDILSRRCEGSGIGLSIVKSIVEMHGGKIEVFSEIGKGTEFVFNIPIKILKEENVILKCENRDYHVEKCNIEFSDIYSI</sequence>
<dbReference type="InterPro" id="IPR013656">
    <property type="entry name" value="PAS_4"/>
</dbReference>
<dbReference type="RefSeq" id="WP_180703315.1">
    <property type="nucleotide sequence ID" value="NZ_LN555523.1"/>
</dbReference>
<dbReference type="CDD" id="cd00082">
    <property type="entry name" value="HisKA"/>
    <property type="match status" value="1"/>
</dbReference>
<dbReference type="GO" id="GO:0005524">
    <property type="term" value="F:ATP binding"/>
    <property type="evidence" value="ECO:0007669"/>
    <property type="project" value="UniProtKB-KW"/>
</dbReference>
<dbReference type="Proteomes" id="UP000245622">
    <property type="component" value="Chromosome 1"/>
</dbReference>
<name>A0A1V1I067_9FIRM</name>
<dbReference type="FunFam" id="3.30.565.10:FF:000037">
    <property type="entry name" value="Hybrid sensor histidine kinase/response regulator"/>
    <property type="match status" value="1"/>
</dbReference>
<dbReference type="KEGG" id="ril:CRIB_864"/>
<evidence type="ECO:0000259" key="11">
    <source>
        <dbReference type="PROSITE" id="PS50112"/>
    </source>
</evidence>
<dbReference type="InterPro" id="IPR004358">
    <property type="entry name" value="Sig_transdc_His_kin-like_C"/>
</dbReference>
<organism evidence="13 14">
    <name type="scientific">Romboutsia ilealis</name>
    <dbReference type="NCBI Taxonomy" id="1115758"/>
    <lineage>
        <taxon>Bacteria</taxon>
        <taxon>Bacillati</taxon>
        <taxon>Bacillota</taxon>
        <taxon>Clostridia</taxon>
        <taxon>Peptostreptococcales</taxon>
        <taxon>Peptostreptococcaceae</taxon>
        <taxon>Romboutsia</taxon>
    </lineage>
</organism>
<dbReference type="CDD" id="cd00130">
    <property type="entry name" value="PAS"/>
    <property type="match status" value="2"/>
</dbReference>
<dbReference type="Gene3D" id="3.30.565.10">
    <property type="entry name" value="Histidine kinase-like ATPase, C-terminal domain"/>
    <property type="match status" value="1"/>
</dbReference>
<dbReference type="SUPFAM" id="SSF55781">
    <property type="entry name" value="GAF domain-like"/>
    <property type="match status" value="1"/>
</dbReference>
<accession>A0A1V1I067</accession>
<evidence type="ECO:0000259" key="12">
    <source>
        <dbReference type="PROSITE" id="PS50113"/>
    </source>
</evidence>
<evidence type="ECO:0000256" key="5">
    <source>
        <dbReference type="ARBA" id="ARBA00022741"/>
    </source>
</evidence>
<dbReference type="InterPro" id="IPR036890">
    <property type="entry name" value="HATPase_C_sf"/>
</dbReference>
<dbReference type="InterPro" id="IPR005467">
    <property type="entry name" value="His_kinase_dom"/>
</dbReference>
<dbReference type="Gene3D" id="1.10.287.130">
    <property type="match status" value="1"/>
</dbReference>
<dbReference type="Pfam" id="PF00512">
    <property type="entry name" value="HisKA"/>
    <property type="match status" value="1"/>
</dbReference>
<dbReference type="SUPFAM" id="SSF55874">
    <property type="entry name" value="ATPase domain of HSP90 chaperone/DNA topoisomerase II/histidine kinase"/>
    <property type="match status" value="1"/>
</dbReference>
<evidence type="ECO:0000256" key="7">
    <source>
        <dbReference type="ARBA" id="ARBA00022840"/>
    </source>
</evidence>
<dbReference type="CDD" id="cd00075">
    <property type="entry name" value="HATPase"/>
    <property type="match status" value="1"/>
</dbReference>
<protein>
    <recommendedName>
        <fullName evidence="2">histidine kinase</fullName>
        <ecNumber evidence="2">2.7.13.3</ecNumber>
    </recommendedName>
</protein>
<evidence type="ECO:0000259" key="10">
    <source>
        <dbReference type="PROSITE" id="PS50109"/>
    </source>
</evidence>
<dbReference type="Pfam" id="PF13426">
    <property type="entry name" value="PAS_9"/>
    <property type="match status" value="1"/>
</dbReference>
<dbReference type="AlphaFoldDB" id="A0A1V1I067"/>
<dbReference type="InterPro" id="IPR035965">
    <property type="entry name" value="PAS-like_dom_sf"/>
</dbReference>
<keyword evidence="8" id="KW-0902">Two-component regulatory system</keyword>
<keyword evidence="4 13" id="KW-0808">Transferase</keyword>
<dbReference type="Pfam" id="PF08448">
    <property type="entry name" value="PAS_4"/>
    <property type="match status" value="1"/>
</dbReference>
<dbReference type="InterPro" id="IPR029016">
    <property type="entry name" value="GAF-like_dom_sf"/>
</dbReference>
<feature type="coiled-coil region" evidence="9">
    <location>
        <begin position="393"/>
        <end position="420"/>
    </location>
</feature>
<dbReference type="EMBL" id="LN555523">
    <property type="protein sequence ID" value="CED93616.1"/>
    <property type="molecule type" value="Genomic_DNA"/>
</dbReference>
<feature type="domain" description="PAS" evidence="11">
    <location>
        <begin position="109"/>
        <end position="154"/>
    </location>
</feature>
<dbReference type="PROSITE" id="PS50112">
    <property type="entry name" value="PAS"/>
    <property type="match status" value="2"/>
</dbReference>
<evidence type="ECO:0000256" key="9">
    <source>
        <dbReference type="SAM" id="Coils"/>
    </source>
</evidence>
<evidence type="ECO:0000313" key="13">
    <source>
        <dbReference type="EMBL" id="CED93616.1"/>
    </source>
</evidence>
<dbReference type="InterPro" id="IPR000014">
    <property type="entry name" value="PAS"/>
</dbReference>
<dbReference type="InterPro" id="IPR013655">
    <property type="entry name" value="PAS_fold_3"/>
</dbReference>
<dbReference type="PROSITE" id="PS50109">
    <property type="entry name" value="HIS_KIN"/>
    <property type="match status" value="1"/>
</dbReference>
<dbReference type="InterPro" id="IPR003594">
    <property type="entry name" value="HATPase_dom"/>
</dbReference>
<proteinExistence type="predicted"/>
<dbReference type="SMART" id="SM00091">
    <property type="entry name" value="PAS"/>
    <property type="match status" value="3"/>
</dbReference>
<dbReference type="Gene3D" id="3.30.450.20">
    <property type="entry name" value="PAS domain"/>
    <property type="match status" value="3"/>
</dbReference>
<evidence type="ECO:0000256" key="4">
    <source>
        <dbReference type="ARBA" id="ARBA00022679"/>
    </source>
</evidence>
<comment type="catalytic activity">
    <reaction evidence="1">
        <text>ATP + protein L-histidine = ADP + protein N-phospho-L-histidine.</text>
        <dbReference type="EC" id="2.7.13.3"/>
    </reaction>
</comment>
<dbReference type="InterPro" id="IPR000700">
    <property type="entry name" value="PAS-assoc_C"/>
</dbReference>
<feature type="domain" description="PAS" evidence="11">
    <location>
        <begin position="410"/>
        <end position="485"/>
    </location>
</feature>
<dbReference type="NCBIfam" id="TIGR00229">
    <property type="entry name" value="sensory_box"/>
    <property type="match status" value="2"/>
</dbReference>
<keyword evidence="5" id="KW-0547">Nucleotide-binding</keyword>
<dbReference type="SMART" id="SM00388">
    <property type="entry name" value="HisKA"/>
    <property type="match status" value="1"/>
</dbReference>
<dbReference type="InterPro" id="IPR003661">
    <property type="entry name" value="HisK_dim/P_dom"/>
</dbReference>
<feature type="domain" description="PAC" evidence="12">
    <location>
        <begin position="177"/>
        <end position="233"/>
    </location>
</feature>
<dbReference type="PRINTS" id="PR00344">
    <property type="entry name" value="BCTRLSENSOR"/>
</dbReference>
<dbReference type="PANTHER" id="PTHR43711">
    <property type="entry name" value="TWO-COMPONENT HISTIDINE KINASE"/>
    <property type="match status" value="1"/>
</dbReference>
<dbReference type="SMART" id="SM00387">
    <property type="entry name" value="HATPase_c"/>
    <property type="match status" value="1"/>
</dbReference>
<dbReference type="EC" id="2.7.13.3" evidence="2"/>
<keyword evidence="9" id="KW-0175">Coiled coil</keyword>
<dbReference type="InterPro" id="IPR036097">
    <property type="entry name" value="HisK_dim/P_sf"/>
</dbReference>
<dbReference type="PROSITE" id="PS50113">
    <property type="entry name" value="PAC"/>
    <property type="match status" value="1"/>
</dbReference>
<dbReference type="GeneID" id="82205043"/>
<dbReference type="Gene3D" id="3.30.450.40">
    <property type="match status" value="1"/>
</dbReference>
<evidence type="ECO:0000256" key="1">
    <source>
        <dbReference type="ARBA" id="ARBA00000085"/>
    </source>
</evidence>
<keyword evidence="7" id="KW-0067">ATP-binding</keyword>
<evidence type="ECO:0000313" key="14">
    <source>
        <dbReference type="Proteomes" id="UP000245622"/>
    </source>
</evidence>
<evidence type="ECO:0000256" key="8">
    <source>
        <dbReference type="ARBA" id="ARBA00023012"/>
    </source>
</evidence>
<dbReference type="Pfam" id="PF08447">
    <property type="entry name" value="PAS_3"/>
    <property type="match status" value="1"/>
</dbReference>
<keyword evidence="14" id="KW-1185">Reference proteome</keyword>
<evidence type="ECO:0000256" key="3">
    <source>
        <dbReference type="ARBA" id="ARBA00022553"/>
    </source>
</evidence>
<dbReference type="GO" id="GO:0000155">
    <property type="term" value="F:phosphorelay sensor kinase activity"/>
    <property type="evidence" value="ECO:0007669"/>
    <property type="project" value="InterPro"/>
</dbReference>
<dbReference type="Pfam" id="PF02518">
    <property type="entry name" value="HATPase_c"/>
    <property type="match status" value="1"/>
</dbReference>
<feature type="domain" description="Histidine kinase" evidence="10">
    <location>
        <begin position="548"/>
        <end position="769"/>
    </location>
</feature>
<dbReference type="SUPFAM" id="SSF47384">
    <property type="entry name" value="Homodimeric domain of signal transducing histidine kinase"/>
    <property type="match status" value="1"/>
</dbReference>
<keyword evidence="6 13" id="KW-0418">Kinase</keyword>
<dbReference type="SUPFAM" id="SSF55785">
    <property type="entry name" value="PYP-like sensor domain (PAS domain)"/>
    <property type="match status" value="2"/>
</dbReference>
<gene>
    <name evidence="13" type="ORF">CRIB_864</name>
</gene>
<dbReference type="PANTHER" id="PTHR43711:SF26">
    <property type="entry name" value="SENSOR HISTIDINE KINASE RCSC"/>
    <property type="match status" value="1"/>
</dbReference>
<reference evidence="13 14" key="1">
    <citation type="submission" date="2014-04" db="EMBL/GenBank/DDBJ databases">
        <authorList>
            <person name="Hornung B.V."/>
        </authorList>
    </citation>
    <scope>NUCLEOTIDE SEQUENCE [LARGE SCALE GENOMIC DNA]</scope>
    <source>
        <strain evidence="13 14">CRIB</strain>
    </source>
</reference>
<evidence type="ECO:0000256" key="2">
    <source>
        <dbReference type="ARBA" id="ARBA00012438"/>
    </source>
</evidence>
<dbReference type="InterPro" id="IPR050736">
    <property type="entry name" value="Sensor_HK_Regulatory"/>
</dbReference>